<evidence type="ECO:0000313" key="2">
    <source>
        <dbReference type="EMBL" id="KAK0713246.1"/>
    </source>
</evidence>
<accession>A0AA40ACB7</accession>
<dbReference type="GO" id="GO:0016740">
    <property type="term" value="F:transferase activity"/>
    <property type="evidence" value="ECO:0007669"/>
    <property type="project" value="UniProtKB-KW"/>
</dbReference>
<dbReference type="Pfam" id="PF02458">
    <property type="entry name" value="Transferase"/>
    <property type="match status" value="1"/>
</dbReference>
<name>A0AA40ACB7_9PEZI</name>
<dbReference type="EMBL" id="JAUIRO010000005">
    <property type="protein sequence ID" value="KAK0713246.1"/>
    <property type="molecule type" value="Genomic_DNA"/>
</dbReference>
<evidence type="ECO:0000256" key="1">
    <source>
        <dbReference type="ARBA" id="ARBA00022679"/>
    </source>
</evidence>
<keyword evidence="1" id="KW-0808">Transferase</keyword>
<dbReference type="GeneID" id="85319549"/>
<feature type="non-terminal residue" evidence="2">
    <location>
        <position position="1"/>
    </location>
</feature>
<organism evidence="2 3">
    <name type="scientific">Lasiosphaeria miniovina</name>
    <dbReference type="NCBI Taxonomy" id="1954250"/>
    <lineage>
        <taxon>Eukaryota</taxon>
        <taxon>Fungi</taxon>
        <taxon>Dikarya</taxon>
        <taxon>Ascomycota</taxon>
        <taxon>Pezizomycotina</taxon>
        <taxon>Sordariomycetes</taxon>
        <taxon>Sordariomycetidae</taxon>
        <taxon>Sordariales</taxon>
        <taxon>Lasiosphaeriaceae</taxon>
        <taxon>Lasiosphaeria</taxon>
    </lineage>
</organism>
<evidence type="ECO:0000313" key="3">
    <source>
        <dbReference type="Proteomes" id="UP001172101"/>
    </source>
</evidence>
<dbReference type="RefSeq" id="XP_060294569.1">
    <property type="nucleotide sequence ID" value="XM_060436279.1"/>
</dbReference>
<dbReference type="AlphaFoldDB" id="A0AA40ACB7"/>
<comment type="caution">
    <text evidence="2">The sequence shown here is derived from an EMBL/GenBank/DDBJ whole genome shotgun (WGS) entry which is preliminary data.</text>
</comment>
<evidence type="ECO:0008006" key="4">
    <source>
        <dbReference type="Google" id="ProtNLM"/>
    </source>
</evidence>
<dbReference type="Gene3D" id="3.30.559.10">
    <property type="entry name" value="Chloramphenicol acetyltransferase-like domain"/>
    <property type="match status" value="2"/>
</dbReference>
<reference evidence="2" key="1">
    <citation type="submission" date="2023-06" db="EMBL/GenBank/DDBJ databases">
        <title>Genome-scale phylogeny and comparative genomics of the fungal order Sordariales.</title>
        <authorList>
            <consortium name="Lawrence Berkeley National Laboratory"/>
            <person name="Hensen N."/>
            <person name="Bonometti L."/>
            <person name="Westerberg I."/>
            <person name="Brannstrom I.O."/>
            <person name="Guillou S."/>
            <person name="Cros-Aarteil S."/>
            <person name="Calhoun S."/>
            <person name="Haridas S."/>
            <person name="Kuo A."/>
            <person name="Mondo S."/>
            <person name="Pangilinan J."/>
            <person name="Riley R."/>
            <person name="LaButti K."/>
            <person name="Andreopoulos B."/>
            <person name="Lipzen A."/>
            <person name="Chen C."/>
            <person name="Yanf M."/>
            <person name="Daum C."/>
            <person name="Ng V."/>
            <person name="Clum A."/>
            <person name="Steindorff A."/>
            <person name="Ohm R."/>
            <person name="Martin F."/>
            <person name="Silar P."/>
            <person name="Natvig D."/>
            <person name="Lalanne C."/>
            <person name="Gautier V."/>
            <person name="Ament-velasquez S.L."/>
            <person name="Kruys A."/>
            <person name="Hutchinson M.I."/>
            <person name="Powell A.J."/>
            <person name="Barry K."/>
            <person name="Miller A.N."/>
            <person name="Grigoriev I.V."/>
            <person name="Debuchy R."/>
            <person name="Gladieux P."/>
            <person name="Thoren M.H."/>
            <person name="Johannesson H."/>
        </authorList>
    </citation>
    <scope>NUCLEOTIDE SEQUENCE</scope>
    <source>
        <strain evidence="2">SMH2392-1A</strain>
    </source>
</reference>
<keyword evidence="3" id="KW-1185">Reference proteome</keyword>
<proteinExistence type="predicted"/>
<dbReference type="PANTHER" id="PTHR31896">
    <property type="entry name" value="FAMILY REGULATORY PROTEIN, PUTATIVE (AFU_ORTHOLOGUE AFUA_3G14730)-RELATED"/>
    <property type="match status" value="1"/>
</dbReference>
<dbReference type="Proteomes" id="UP001172101">
    <property type="component" value="Unassembled WGS sequence"/>
</dbReference>
<protein>
    <recommendedName>
        <fullName evidence="4">Trichothecene 3-O-acetyltransferase</fullName>
    </recommendedName>
</protein>
<gene>
    <name evidence="2" type="ORF">B0T26DRAFT_630795</name>
</gene>
<sequence>VDLIAPKVMARGVYGFPFPDPTKIETAVSYLRHRFHVALQRWPFLAGQVVQDEGDTHHKLVFSHDPDDFSINSFPDEVFDFQVLGTSDFAWTYDELSMNRVLPSALTRGVFSLEPDNPAVGRPNYPAALRVSFIDGGLLLCFSLDHRVVNGVSVVQFVTFFSSAETAGFDAAYFNDLLERRQAINTIQGGTAVADLAHFPNLDVPTTTPLAPRNANLPSVARILAFSAATIDSLHAKSLQHVKRCHDAAAFLSRPDVLGGLVWQHVLRARRPRLQPDETARFASACDLRTRSADPSITGPPAYFGNMFVRSTASGTVRDLAPAAEARRPVTLQRVAETAWLVRRGVATLGDPQDVAAAVRLCGVAGSSNAFTYDLDKGRTGLSNSITTRMGADLVFAYVPGVRPGPPGWVRKTYSPTEGSMNILPRRGGAAGAADCEVSVALRVDDMDRICAAQELGQY</sequence>
<dbReference type="InterPro" id="IPR023213">
    <property type="entry name" value="CAT-like_dom_sf"/>
</dbReference>
<dbReference type="InterPro" id="IPR051283">
    <property type="entry name" value="Sec_Metabolite_Acyltrans"/>
</dbReference>
<dbReference type="PANTHER" id="PTHR31896:SF64">
    <property type="entry name" value="TRICHOTHECENE 3-O-ACETYLTRANSFERASE"/>
    <property type="match status" value="1"/>
</dbReference>
<feature type="non-terminal residue" evidence="2">
    <location>
        <position position="459"/>
    </location>
</feature>